<dbReference type="EMBL" id="QUQM01000009">
    <property type="protein sequence ID" value="KAA8641615.1"/>
    <property type="molecule type" value="Genomic_DNA"/>
</dbReference>
<dbReference type="VEuPathDB" id="FungiDB:EYZ11_012062"/>
<proteinExistence type="predicted"/>
<comment type="caution">
    <text evidence="1">The sequence shown here is derived from an EMBL/GenBank/DDBJ whole genome shotgun (WGS) entry which is preliminary data.</text>
</comment>
<organism evidence="1 2">
    <name type="scientific">Aspergillus tanneri</name>
    <dbReference type="NCBI Taxonomy" id="1220188"/>
    <lineage>
        <taxon>Eukaryota</taxon>
        <taxon>Fungi</taxon>
        <taxon>Dikarya</taxon>
        <taxon>Ascomycota</taxon>
        <taxon>Pezizomycotina</taxon>
        <taxon>Eurotiomycetes</taxon>
        <taxon>Eurotiomycetidae</taxon>
        <taxon>Eurotiales</taxon>
        <taxon>Aspergillaceae</taxon>
        <taxon>Aspergillus</taxon>
        <taxon>Aspergillus subgen. Circumdati</taxon>
    </lineage>
</organism>
<gene>
    <name evidence="1" type="ORF">ATNIH1004_011751</name>
</gene>
<dbReference type="RefSeq" id="XP_033420977.1">
    <property type="nucleotide sequence ID" value="XM_033576313.1"/>
</dbReference>
<evidence type="ECO:0000313" key="1">
    <source>
        <dbReference type="EMBL" id="KAA8641615.1"/>
    </source>
</evidence>
<dbReference type="AlphaFoldDB" id="A0A5M9M3Q6"/>
<evidence type="ECO:0000313" key="2">
    <source>
        <dbReference type="Proteomes" id="UP000324241"/>
    </source>
</evidence>
<dbReference type="OrthoDB" id="4509694at2759"/>
<reference evidence="1 2" key="1">
    <citation type="submission" date="2019-08" db="EMBL/GenBank/DDBJ databases">
        <title>The genome sequence of a newly discovered highly antifungal drug resistant Aspergillus species, Aspergillus tanneri NIH 1004.</title>
        <authorList>
            <person name="Mounaud S."/>
            <person name="Singh I."/>
            <person name="Joardar V."/>
            <person name="Pakala S."/>
            <person name="Pakala S."/>
            <person name="Venepally P."/>
            <person name="Chung J.K."/>
            <person name="Losada L."/>
            <person name="Nierman W.C."/>
        </authorList>
    </citation>
    <scope>NUCLEOTIDE SEQUENCE [LARGE SCALE GENOMIC DNA]</scope>
    <source>
        <strain evidence="1 2">NIH1004</strain>
    </source>
</reference>
<dbReference type="GeneID" id="54334452"/>
<protein>
    <submittedName>
        <fullName evidence="1">Uncharacterized protein</fullName>
    </submittedName>
</protein>
<accession>A0A5M9M3Q6</accession>
<sequence>MLWSCALQPDFSRPLPHRVALNSDALNSEHTQRERDHVFSSPIVRSAHKNTQDVSSNCIEKYKTDIYHISTEPWGNVAGSTVTLQADSLRTNPSPLETPAGCWENLRLTSIDNCLTGGDQSQNHSPDLDHVWTALEGTLLSMFVPGVALRILEAVPDLQTLESVRLLNKDFYTAYQANAMPLIRGALWRMCPPAWELREMGLPWTSPGTMEYLRCITTKDQPAPTVTPTNYLAHYAYEACVMARLIGAVFTAEEQNYLYHHEEALVAVHDACLRIWTFCRIFGCGKGRAGDLEGQQEWLAGGARAHLPPSCTISEWCRNSEVLDLAPESFGKGNHGNLSASETMMMLWIWNLFRRQLRWKVRSLLRDRYPRAWDEDVVDEWVFSVLTFGLAAIDHLLLSNDPVKEAEQLGWATVSASMIARPERGEFLQDACIHHLQQISGPRRTCTFQ</sequence>
<dbReference type="Proteomes" id="UP000324241">
    <property type="component" value="Unassembled WGS sequence"/>
</dbReference>
<name>A0A5M9M3Q6_9EURO</name>